<dbReference type="PRINTS" id="PR00819">
    <property type="entry name" value="CBXCFQXSUPER"/>
</dbReference>
<dbReference type="CDD" id="cd00009">
    <property type="entry name" value="AAA"/>
    <property type="match status" value="1"/>
</dbReference>
<accession>A0A3D8GRD5</accession>
<dbReference type="PANTHER" id="PTHR43392:SF2">
    <property type="entry name" value="AAA-TYPE ATPASE FAMILY PROTEIN _ ANKYRIN REPEAT FAMILY PROTEIN"/>
    <property type="match status" value="1"/>
</dbReference>
<dbReference type="RefSeq" id="WP_115452108.1">
    <property type="nucleotide sequence ID" value="NZ_QNQT01000004.1"/>
</dbReference>
<dbReference type="EMBL" id="QNQT01000004">
    <property type="protein sequence ID" value="RDU36636.1"/>
    <property type="molecule type" value="Genomic_DNA"/>
</dbReference>
<dbReference type="FunFam" id="3.40.50.300:FF:000216">
    <property type="entry name" value="Type VII secretion ATPase EccA"/>
    <property type="match status" value="2"/>
</dbReference>
<dbReference type="InterPro" id="IPR041627">
    <property type="entry name" value="AAA_lid_6"/>
</dbReference>
<dbReference type="AlphaFoldDB" id="A0A3D8GRD5"/>
<feature type="domain" description="AAA+ ATPase" evidence="5">
    <location>
        <begin position="261"/>
        <end position="403"/>
    </location>
</feature>
<dbReference type="InterPro" id="IPR003959">
    <property type="entry name" value="ATPase_AAA_core"/>
</dbReference>
<dbReference type="Pfam" id="PF17866">
    <property type="entry name" value="AAA_lid_6"/>
    <property type="match status" value="2"/>
</dbReference>
<dbReference type="InterPro" id="IPR000641">
    <property type="entry name" value="CbxX/CfxQ"/>
</dbReference>
<keyword evidence="4" id="KW-0175">Coiled coil</keyword>
<dbReference type="SUPFAM" id="SSF52540">
    <property type="entry name" value="P-loop containing nucleoside triphosphate hydrolases"/>
    <property type="match status" value="2"/>
</dbReference>
<dbReference type="GO" id="GO:0016887">
    <property type="term" value="F:ATP hydrolysis activity"/>
    <property type="evidence" value="ECO:0007669"/>
    <property type="project" value="InterPro"/>
</dbReference>
<evidence type="ECO:0000256" key="3">
    <source>
        <dbReference type="ARBA" id="ARBA00022840"/>
    </source>
</evidence>
<evidence type="ECO:0000313" key="7">
    <source>
        <dbReference type="Proteomes" id="UP000257144"/>
    </source>
</evidence>
<proteinExistence type="inferred from homology"/>
<dbReference type="Gene3D" id="1.10.8.60">
    <property type="match status" value="2"/>
</dbReference>
<dbReference type="Gene3D" id="3.40.50.300">
    <property type="entry name" value="P-loop containing nucleotide triphosphate hydrolases"/>
    <property type="match status" value="2"/>
</dbReference>
<organism evidence="6 7">
    <name type="scientific">Neobacillus piezotolerans</name>
    <dbReference type="NCBI Taxonomy" id="2259171"/>
    <lineage>
        <taxon>Bacteria</taxon>
        <taxon>Bacillati</taxon>
        <taxon>Bacillota</taxon>
        <taxon>Bacilli</taxon>
        <taxon>Bacillales</taxon>
        <taxon>Bacillaceae</taxon>
        <taxon>Neobacillus</taxon>
    </lineage>
</organism>
<feature type="domain" description="AAA+ ATPase" evidence="5">
    <location>
        <begin position="535"/>
        <end position="671"/>
    </location>
</feature>
<comment type="similarity">
    <text evidence="1">Belongs to the CbxX/CfxQ family.</text>
</comment>
<gene>
    <name evidence="6" type="ORF">DRW41_11285</name>
</gene>
<dbReference type="PANTHER" id="PTHR43392">
    <property type="entry name" value="AAA-TYPE ATPASE FAMILY PROTEIN / ANKYRIN REPEAT FAMILY PROTEIN"/>
    <property type="match status" value="1"/>
</dbReference>
<evidence type="ECO:0000256" key="2">
    <source>
        <dbReference type="ARBA" id="ARBA00022741"/>
    </source>
</evidence>
<dbReference type="InterPro" id="IPR027417">
    <property type="entry name" value="P-loop_NTPase"/>
</dbReference>
<sequence length="775" mass="87660">MQEQTKWNNELDQKGYIDDEAEILAYIMEHDQTFSAMEIARLLVMAAKSRFQKDQGDRLGMVWMKRAADLDPANLDAQGFLNKSTWRAAEPFLDSLDFPPIRETDNRTTKKKIAEEYIVICRSFLEQADDQLEQLDNYHQGAVDPSQAKLYNLMLDAIKSTSELLKAAEEYEQSITGVFHTAAYMEELSARLEQVEAIKKEWAIQFAESSEQEKEAKENAIDELNQMIGLETVKARVKDYYQYLKFQKKRKNLGFQMKDELSLNFVLTGNPGTGKTTLSRLLARIFHELGFLPREEVIETNRSQLVGSYVGQTEENVRAIVSKAVGGVLFIDEAYSLKREGQTGNDYGQAAIDTLVSLMTGEEFGGKFAVILAGYPEEMRSFLDANPGLRSRFPQSNHIFLRDYTNKELVKIGEKIAEDNDYLLTGSAENALEERLERERVDETFGNARTVHNLVLEAIFRKGTAKDDNTLDILRFSILDGNDFKLPFRENRNRPLEKLDRLIGLHSLKGEMKTLAAFVKLQQMRRDSGLPAVPIQLHSVFTGNPGTGKTTVAKIYAEILKENGFLKRGHLVVASRADLVAGYVGQTAEKTRKKVRDALGGVLFIDEAYSLLSPSGGDFGKEAIETLVDEMTRHNENLVIILAGYPNQMDALLEFNPGLRSRFKKFFHFPDYNTEELLQIMTNYAETYHYRLSGDAEDYILESLKGRQVSGNGRFAANLIEEAIQAQSLRLSMMEDITLADADALSKLELADIEKAFLKIRNGEKESKGKSEFEV</sequence>
<dbReference type="InterPro" id="IPR003593">
    <property type="entry name" value="AAA+_ATPase"/>
</dbReference>
<keyword evidence="7" id="KW-1185">Reference proteome</keyword>
<dbReference type="GO" id="GO:0005524">
    <property type="term" value="F:ATP binding"/>
    <property type="evidence" value="ECO:0007669"/>
    <property type="project" value="UniProtKB-KW"/>
</dbReference>
<protein>
    <submittedName>
        <fullName evidence="6">Stage V sporulation protein K</fullName>
    </submittedName>
</protein>
<feature type="coiled-coil region" evidence="4">
    <location>
        <begin position="185"/>
        <end position="227"/>
    </location>
</feature>
<evidence type="ECO:0000259" key="5">
    <source>
        <dbReference type="SMART" id="SM00382"/>
    </source>
</evidence>
<keyword evidence="2" id="KW-0547">Nucleotide-binding</keyword>
<dbReference type="SMART" id="SM00382">
    <property type="entry name" value="AAA"/>
    <property type="match status" value="2"/>
</dbReference>
<keyword evidence="3" id="KW-0067">ATP-binding</keyword>
<dbReference type="Proteomes" id="UP000257144">
    <property type="component" value="Unassembled WGS sequence"/>
</dbReference>
<name>A0A3D8GRD5_9BACI</name>
<evidence type="ECO:0000313" key="6">
    <source>
        <dbReference type="EMBL" id="RDU36636.1"/>
    </source>
</evidence>
<evidence type="ECO:0000256" key="1">
    <source>
        <dbReference type="ARBA" id="ARBA00010378"/>
    </source>
</evidence>
<dbReference type="Pfam" id="PF00004">
    <property type="entry name" value="AAA"/>
    <property type="match status" value="2"/>
</dbReference>
<evidence type="ECO:0000256" key="4">
    <source>
        <dbReference type="SAM" id="Coils"/>
    </source>
</evidence>
<dbReference type="InterPro" id="IPR050773">
    <property type="entry name" value="CbxX/CfxQ_RuBisCO_ESX"/>
</dbReference>
<reference evidence="6 7" key="1">
    <citation type="submission" date="2018-07" db="EMBL/GenBank/DDBJ databases">
        <title>Bacillus sp. YLB-04 draft genome sequence.</title>
        <authorList>
            <person name="Yu L."/>
            <person name="Tang X."/>
        </authorList>
    </citation>
    <scope>NUCLEOTIDE SEQUENCE [LARGE SCALE GENOMIC DNA]</scope>
    <source>
        <strain evidence="6 7">YLB-04</strain>
    </source>
</reference>
<dbReference type="OrthoDB" id="9806903at2"/>
<comment type="caution">
    <text evidence="6">The sequence shown here is derived from an EMBL/GenBank/DDBJ whole genome shotgun (WGS) entry which is preliminary data.</text>
</comment>